<feature type="transmembrane region" description="Helical" evidence="1">
    <location>
        <begin position="739"/>
        <end position="758"/>
    </location>
</feature>
<reference evidence="2 3" key="1">
    <citation type="submission" date="2015-08" db="EMBL/GenBank/DDBJ databases">
        <title>Next Generation Sequencing and Analysis of the Genome of Puccinia sorghi L Schw, the Causal Agent of Maize Common Rust.</title>
        <authorList>
            <person name="Rochi L."/>
            <person name="Burguener G."/>
            <person name="Darino M."/>
            <person name="Turjanski A."/>
            <person name="Kreff E."/>
            <person name="Dieguez M.J."/>
            <person name="Sacco F."/>
        </authorList>
    </citation>
    <scope>NUCLEOTIDE SEQUENCE [LARGE SCALE GENOMIC DNA]</scope>
    <source>
        <strain evidence="2 3">RO10H11247</strain>
    </source>
</reference>
<feature type="transmembrane region" description="Helical" evidence="1">
    <location>
        <begin position="401"/>
        <end position="417"/>
    </location>
</feature>
<dbReference type="Proteomes" id="UP000037035">
    <property type="component" value="Unassembled WGS sequence"/>
</dbReference>
<protein>
    <submittedName>
        <fullName evidence="2">Uncharacterized protein</fullName>
    </submittedName>
</protein>
<feature type="transmembrane region" description="Helical" evidence="1">
    <location>
        <begin position="372"/>
        <end position="395"/>
    </location>
</feature>
<feature type="transmembrane region" description="Helical" evidence="1">
    <location>
        <begin position="483"/>
        <end position="502"/>
    </location>
</feature>
<dbReference type="EMBL" id="LAVV01007786">
    <property type="protein sequence ID" value="KNZ54781.1"/>
    <property type="molecule type" value="Genomic_DNA"/>
</dbReference>
<evidence type="ECO:0000313" key="2">
    <source>
        <dbReference type="EMBL" id="KNZ54781.1"/>
    </source>
</evidence>
<keyword evidence="1" id="KW-0472">Membrane</keyword>
<proteinExistence type="predicted"/>
<dbReference type="VEuPathDB" id="FungiDB:VP01_2856g1"/>
<feature type="transmembrane region" description="Helical" evidence="1">
    <location>
        <begin position="438"/>
        <end position="457"/>
    </location>
</feature>
<dbReference type="AlphaFoldDB" id="A0A0L6V1Z2"/>
<keyword evidence="1" id="KW-0812">Transmembrane</keyword>
<sequence>MSPAFFCLLIHYKKIEENSAAVRKLLLTLSDCQNSNTGNNFCATAVMWHWVAGFCYNTGGAGRRSKPWLGFSSTLRLGTVVRRLKIIPQLGKPLASPGGGYKIITRLQKFESLKCFVGEIQKSRNDDSQVLPKSLSLAMQAWLGCDVLYQPYGARYCLNIVIYSVLKIYWPMQQSTNEILAFLEANSIMNFKLCKYNNKPFMSFILIQTMRNNPFSSMVRPQDFLVDQLSTCWPFQITHPFLYPFIQRYKLFHCPIDLSFLKLEFTILDNFEHTSAPIFKPLCFDQPNPPLSVLGWPHDRLRLVGLSASSWLLQASLSLWSSRGFLLFLGAFFIFPIAFYDSGFAFLGLYASHISFDRCYNCCNLSSVAHRLFFDGFVCIFEVIYYLLHILHYKIKYKPCIYIYFCSCFLICLFFLDKHIFCKVVSLRDPGSVRVCKWIGLLSVVIGMKLGGINYGGKDGLQHKIIASPFGVEKNCYSENPKVAFIVFFFPNFFLNLLLTCLSHINICGIHLCSEIKQAMWQIIYSVNLSRLCGRTLLILPGASHTPCYAALRNSYFHKDLINQILTRPFWISSSDFAWFLLSLTQKSHEFPCIASGMPFPSTHLVMLKFWLLNSGLQTRQIRRRAETLKESLDWNRVSWRGLQDHNRYYWNKLFANAVVFHLHYNAKSTLHRYDDSIFTSTRHSLQEEEGNHVVVYTVDRLYYYNKRETGYSEGEYLLSNEVMLLLCIIVLEEQKEGIGIQFFLFYSVGLVLFVNCFRLSLRNSIAIKSVTVSIIQLKLLCATVTLHIPAQVTQQYIQVTQSYSHIRSGQWSVCCLECISLTTGPFFFSLFVIPPTDCVLELVAPLWKMDILAWKKHKTSHKFRRRVSPPCDCSNCYMTSLHGRDSVSLYATNLVFKGTGLILSGLINSLFSTFNREGNPAFKFYSYREYFRVSEETYLDESHRGRFNNLGIWDPVAPKELWESPQKYSEPTVAVWIMVEVITSSKNSNQSCWYLFLENPGELTIKIRSKGYPRIRISPYVKVPQLGYNILEYSLGSVLKLRPINDHQMTSDIRTELNQFSSLMPPVIRCLLIVPGVCASRLWYYTCKIQKIGIKIKYNDGTYKGKTKNGKNCRMILQHIRKWEITIKVRDLMDHHYLGHISYGNIISTTDLLAVSLAFAAHYPEGQAVLAHYPEEKVVLVAEFWTLANSKQGIKETSDHHIKIFLKNKKQSKPAVVIVEDVIPVEGNIS</sequence>
<name>A0A0L6V1Z2_9BASI</name>
<evidence type="ECO:0000313" key="3">
    <source>
        <dbReference type="Proteomes" id="UP000037035"/>
    </source>
</evidence>
<gene>
    <name evidence="2" type="ORF">VP01_2856g1</name>
</gene>
<organism evidence="2 3">
    <name type="scientific">Puccinia sorghi</name>
    <dbReference type="NCBI Taxonomy" id="27349"/>
    <lineage>
        <taxon>Eukaryota</taxon>
        <taxon>Fungi</taxon>
        <taxon>Dikarya</taxon>
        <taxon>Basidiomycota</taxon>
        <taxon>Pucciniomycotina</taxon>
        <taxon>Pucciniomycetes</taxon>
        <taxon>Pucciniales</taxon>
        <taxon>Pucciniaceae</taxon>
        <taxon>Puccinia</taxon>
    </lineage>
</organism>
<keyword evidence="3" id="KW-1185">Reference proteome</keyword>
<evidence type="ECO:0000256" key="1">
    <source>
        <dbReference type="SAM" id="Phobius"/>
    </source>
</evidence>
<accession>A0A0L6V1Z2</accession>
<keyword evidence="1" id="KW-1133">Transmembrane helix</keyword>
<comment type="caution">
    <text evidence="2">The sequence shown here is derived from an EMBL/GenBank/DDBJ whole genome shotgun (WGS) entry which is preliminary data.</text>
</comment>
<feature type="transmembrane region" description="Helical" evidence="1">
    <location>
        <begin position="326"/>
        <end position="351"/>
    </location>
</feature>